<dbReference type="OrthoDB" id="2254641at2759"/>
<evidence type="ECO:0000256" key="1">
    <source>
        <dbReference type="SAM" id="MobiDB-lite"/>
    </source>
</evidence>
<name>A0A9W8DYM3_9FUNG</name>
<dbReference type="AlphaFoldDB" id="A0A9W8DYM3"/>
<dbReference type="Proteomes" id="UP001150569">
    <property type="component" value="Unassembled WGS sequence"/>
</dbReference>
<reference evidence="2" key="1">
    <citation type="submission" date="2022-07" db="EMBL/GenBank/DDBJ databases">
        <title>Phylogenomic reconstructions and comparative analyses of Kickxellomycotina fungi.</title>
        <authorList>
            <person name="Reynolds N.K."/>
            <person name="Stajich J.E."/>
            <person name="Barry K."/>
            <person name="Grigoriev I.V."/>
            <person name="Crous P."/>
            <person name="Smith M.E."/>
        </authorList>
    </citation>
    <scope>NUCLEOTIDE SEQUENCE</scope>
    <source>
        <strain evidence="2">RSA 861</strain>
    </source>
</reference>
<evidence type="ECO:0000313" key="3">
    <source>
        <dbReference type="Proteomes" id="UP001150569"/>
    </source>
</evidence>
<comment type="caution">
    <text evidence="2">The sequence shown here is derived from an EMBL/GenBank/DDBJ whole genome shotgun (WGS) entry which is preliminary data.</text>
</comment>
<proteinExistence type="predicted"/>
<evidence type="ECO:0000313" key="2">
    <source>
        <dbReference type="EMBL" id="KAJ1924718.1"/>
    </source>
</evidence>
<protein>
    <submittedName>
        <fullName evidence="2">Uncharacterized protein</fullName>
    </submittedName>
</protein>
<accession>A0A9W8DYM3</accession>
<gene>
    <name evidence="2" type="ORF">IWQ60_005010</name>
</gene>
<feature type="region of interest" description="Disordered" evidence="1">
    <location>
        <begin position="1"/>
        <end position="34"/>
    </location>
</feature>
<sequence length="157" mass="16669">MAARTQLADEPQPAPANATASQATPTEPAANDASTPLGQVAEAMQANLGGVQSTLGTLMQSLTQSFQRTLDMTSAMNDLMESYLQQNVQVNVKVGSTLAVADCERPTPVLTVTVINRSKITLPEVRLALVFEEHQCRPAAELNELSTSDERADQASA</sequence>
<organism evidence="2 3">
    <name type="scientific">Tieghemiomyces parasiticus</name>
    <dbReference type="NCBI Taxonomy" id="78921"/>
    <lineage>
        <taxon>Eukaryota</taxon>
        <taxon>Fungi</taxon>
        <taxon>Fungi incertae sedis</taxon>
        <taxon>Zoopagomycota</taxon>
        <taxon>Kickxellomycotina</taxon>
        <taxon>Dimargaritomycetes</taxon>
        <taxon>Dimargaritales</taxon>
        <taxon>Dimargaritaceae</taxon>
        <taxon>Tieghemiomyces</taxon>
    </lineage>
</organism>
<keyword evidence="3" id="KW-1185">Reference proteome</keyword>
<dbReference type="EMBL" id="JANBPT010000257">
    <property type="protein sequence ID" value="KAJ1924718.1"/>
    <property type="molecule type" value="Genomic_DNA"/>
</dbReference>